<dbReference type="Pfam" id="PF04909">
    <property type="entry name" value="Amidohydro_2"/>
    <property type="match status" value="1"/>
</dbReference>
<dbReference type="PANTHER" id="PTHR43569:SF1">
    <property type="entry name" value="BLL3371 PROTEIN"/>
    <property type="match status" value="1"/>
</dbReference>
<dbReference type="InterPro" id="IPR032466">
    <property type="entry name" value="Metal_Hydrolase"/>
</dbReference>
<proteinExistence type="inferred from homology"/>
<dbReference type="AlphaFoldDB" id="A0A520S3B4"/>
<evidence type="ECO:0000259" key="2">
    <source>
        <dbReference type="Pfam" id="PF04909"/>
    </source>
</evidence>
<protein>
    <submittedName>
        <fullName evidence="3">Amidohydrolase</fullName>
    </submittedName>
</protein>
<gene>
    <name evidence="3" type="ORF">EVA68_02680</name>
</gene>
<dbReference type="Proteomes" id="UP000316199">
    <property type="component" value="Unassembled WGS sequence"/>
</dbReference>
<sequence length="339" mass="38213">MAHEANTNLLQWLAKEIPEEIIEPSLPIVDPHHHLWDLRTYDDEILRAFQHKVYLCEEITDEIRFSGHNVVQTVFAQCDAFYRASGEEALKCVGETEFVNGISAMSRSGRYGYPEVCAGIFSYADLRAGKDVERVLSAHLAASNNFRGIRSAFPQDLNNTFLDGYAVLGKLGLSFDNYHPDYERLPALAKLGQKFPEVTIIVNHLGGKIDPNNASKGIARWRECINEISKCPNVVMKLGGAQQRVGSWEPPFHNNLRRSPIGSGELCDLLYEYYIYAIEAFGPDRCMFESNFPVDKECVSYRTLWNTFKLIAKKAGLSATEKTAIFSGTAQRVYRLSQT</sequence>
<evidence type="ECO:0000313" key="4">
    <source>
        <dbReference type="Proteomes" id="UP000316199"/>
    </source>
</evidence>
<dbReference type="PANTHER" id="PTHR43569">
    <property type="entry name" value="AMIDOHYDROLASE"/>
    <property type="match status" value="1"/>
</dbReference>
<accession>A0A520S3B4</accession>
<feature type="domain" description="Amidohydrolase-related" evidence="2">
    <location>
        <begin position="144"/>
        <end position="336"/>
    </location>
</feature>
<keyword evidence="3" id="KW-0378">Hydrolase</keyword>
<dbReference type="InterPro" id="IPR006680">
    <property type="entry name" value="Amidohydro-rel"/>
</dbReference>
<dbReference type="SUPFAM" id="SSF51556">
    <property type="entry name" value="Metallo-dependent hydrolases"/>
    <property type="match status" value="1"/>
</dbReference>
<name>A0A520S3B4_9GAMM</name>
<evidence type="ECO:0000313" key="3">
    <source>
        <dbReference type="EMBL" id="RZO76944.1"/>
    </source>
</evidence>
<comment type="similarity">
    <text evidence="1">Belongs to the metallo-dependent hydrolases superfamily.</text>
</comment>
<dbReference type="GO" id="GO:0016787">
    <property type="term" value="F:hydrolase activity"/>
    <property type="evidence" value="ECO:0007669"/>
    <property type="project" value="UniProtKB-KW"/>
</dbReference>
<reference evidence="3 4" key="1">
    <citation type="submission" date="2019-02" db="EMBL/GenBank/DDBJ databases">
        <title>Prokaryotic population dynamics and viral predation in marine succession experiment using metagenomics: the confinement effect.</title>
        <authorList>
            <person name="Haro-Moreno J.M."/>
            <person name="Rodriguez-Valera F."/>
            <person name="Lopez-Perez M."/>
        </authorList>
    </citation>
    <scope>NUCLEOTIDE SEQUENCE [LARGE SCALE GENOMIC DNA]</scope>
    <source>
        <strain evidence="3">MED-G157</strain>
    </source>
</reference>
<dbReference type="InterPro" id="IPR052350">
    <property type="entry name" value="Metallo-dep_Lactonases"/>
</dbReference>
<dbReference type="Gene3D" id="3.20.20.140">
    <property type="entry name" value="Metal-dependent hydrolases"/>
    <property type="match status" value="1"/>
</dbReference>
<evidence type="ECO:0000256" key="1">
    <source>
        <dbReference type="ARBA" id="ARBA00038310"/>
    </source>
</evidence>
<dbReference type="EMBL" id="SHAG01000006">
    <property type="protein sequence ID" value="RZO76944.1"/>
    <property type="molecule type" value="Genomic_DNA"/>
</dbReference>
<organism evidence="3 4">
    <name type="scientific">OM182 bacterium</name>
    <dbReference type="NCBI Taxonomy" id="2510334"/>
    <lineage>
        <taxon>Bacteria</taxon>
        <taxon>Pseudomonadati</taxon>
        <taxon>Pseudomonadota</taxon>
        <taxon>Gammaproteobacteria</taxon>
        <taxon>OMG group</taxon>
        <taxon>OM182 clade</taxon>
    </lineage>
</organism>
<comment type="caution">
    <text evidence="3">The sequence shown here is derived from an EMBL/GenBank/DDBJ whole genome shotgun (WGS) entry which is preliminary data.</text>
</comment>